<evidence type="ECO:0000313" key="2">
    <source>
        <dbReference type="EMBL" id="MTD01581.1"/>
    </source>
</evidence>
<dbReference type="PANTHER" id="PTHR36113:SF6">
    <property type="entry name" value="FOSFOMYCIN RESISTANCE PROTEIN FOSX"/>
    <property type="match status" value="1"/>
</dbReference>
<dbReference type="Gene3D" id="3.10.180.10">
    <property type="entry name" value="2,3-Dihydroxybiphenyl 1,2-Dioxygenase, domain 1"/>
    <property type="match status" value="1"/>
</dbReference>
<dbReference type="PROSITE" id="PS51819">
    <property type="entry name" value="VOC"/>
    <property type="match status" value="1"/>
</dbReference>
<accession>A0A2X4HKS9</accession>
<dbReference type="GO" id="GO:0046872">
    <property type="term" value="F:metal ion binding"/>
    <property type="evidence" value="ECO:0007669"/>
    <property type="project" value="UniProtKB-KW"/>
</dbReference>
<dbReference type="EMBL" id="WLXI01000037">
    <property type="protein sequence ID" value="MTD01581.1"/>
    <property type="molecule type" value="Genomic_DNA"/>
</dbReference>
<dbReference type="PANTHER" id="PTHR36113">
    <property type="entry name" value="LYASE, PUTATIVE-RELATED-RELATED"/>
    <property type="match status" value="1"/>
</dbReference>
<sequence length="137" mass="16099">MKLNAIHHVAIIVSDYEKSKDFYVNQLGFEIIRENHRPERHDYKLDLKCGDIELEIFGNSKKDPHYQAPPKRVGRPECDREACGLRHLAFYVTNIEGYVDELKEKGIPVEEIRYDDYTGEKMTFFFDPDGLPLELHE</sequence>
<dbReference type="SUPFAM" id="SSF54593">
    <property type="entry name" value="Glyoxalase/Bleomycin resistance protein/Dihydroxybiphenyl dioxygenase"/>
    <property type="match status" value="1"/>
</dbReference>
<dbReference type="InterPro" id="IPR018146">
    <property type="entry name" value="Glyoxalase_1_CS"/>
</dbReference>
<reference evidence="2 3" key="1">
    <citation type="submission" date="2019-11" db="EMBL/GenBank/DDBJ databases">
        <title>Streptococcus uberis isolated from clinical mastitis cases on a southeastern Queensland dairy.</title>
        <authorList>
            <person name="Workentine M.L."/>
            <person name="Price R."/>
            <person name="Olchowy T."/>
        </authorList>
    </citation>
    <scope>NUCLEOTIDE SEQUENCE [LARGE SCALE GENOMIC DNA]</scope>
    <source>
        <strain evidence="2 3">OLC4459-A17</strain>
    </source>
</reference>
<comment type="caution">
    <text evidence="2">The sequence shown here is derived from an EMBL/GenBank/DDBJ whole genome shotgun (WGS) entry which is preliminary data.</text>
</comment>
<dbReference type="PROSITE" id="PS00934">
    <property type="entry name" value="GLYOXALASE_I_1"/>
    <property type="match status" value="1"/>
</dbReference>
<dbReference type="InterPro" id="IPR029068">
    <property type="entry name" value="Glyas_Bleomycin-R_OHBP_Dase"/>
</dbReference>
<dbReference type="GO" id="GO:0004462">
    <property type="term" value="F:lactoylglutathione lyase activity"/>
    <property type="evidence" value="ECO:0007669"/>
    <property type="project" value="InterPro"/>
</dbReference>
<dbReference type="RefSeq" id="WP_012658384.1">
    <property type="nucleotide sequence ID" value="NZ_BAABQA010000003.1"/>
</dbReference>
<name>A0A2X4HKS9_STRUB</name>
<dbReference type="InterPro" id="IPR037523">
    <property type="entry name" value="VOC_core"/>
</dbReference>
<dbReference type="InterPro" id="IPR051332">
    <property type="entry name" value="Fosfomycin_Res_Enzymes"/>
</dbReference>
<keyword evidence="1" id="KW-0479">Metal-binding</keyword>
<dbReference type="AlphaFoldDB" id="A0A2X4HKS9"/>
<dbReference type="OMA" id="MNICRVH"/>
<dbReference type="Pfam" id="PF00903">
    <property type="entry name" value="Glyoxalase"/>
    <property type="match status" value="1"/>
</dbReference>
<gene>
    <name evidence="2" type="ORF">GKS16_04715</name>
</gene>
<dbReference type="InterPro" id="IPR004360">
    <property type="entry name" value="Glyas_Fos-R_dOase_dom"/>
</dbReference>
<organism evidence="2 3">
    <name type="scientific">Streptococcus uberis</name>
    <dbReference type="NCBI Taxonomy" id="1349"/>
    <lineage>
        <taxon>Bacteria</taxon>
        <taxon>Bacillati</taxon>
        <taxon>Bacillota</taxon>
        <taxon>Bacilli</taxon>
        <taxon>Lactobacillales</taxon>
        <taxon>Streptococcaceae</taxon>
        <taxon>Streptococcus</taxon>
    </lineage>
</organism>
<dbReference type="CDD" id="cd08352">
    <property type="entry name" value="VOC_Bs_YwkD_like"/>
    <property type="match status" value="1"/>
</dbReference>
<dbReference type="Proteomes" id="UP000483839">
    <property type="component" value="Unassembled WGS sequence"/>
</dbReference>
<protein>
    <submittedName>
        <fullName evidence="2">VOC family protein</fullName>
    </submittedName>
</protein>
<evidence type="ECO:0000313" key="3">
    <source>
        <dbReference type="Proteomes" id="UP000483839"/>
    </source>
</evidence>
<dbReference type="InterPro" id="IPR037478">
    <property type="entry name" value="YwkD-like_dom"/>
</dbReference>
<proteinExistence type="predicted"/>
<evidence type="ECO:0000256" key="1">
    <source>
        <dbReference type="ARBA" id="ARBA00022723"/>
    </source>
</evidence>